<reference evidence="1" key="1">
    <citation type="journal article" date="2020" name="Stud. Mycol.">
        <title>101 Dothideomycetes genomes: a test case for predicting lifestyles and emergence of pathogens.</title>
        <authorList>
            <person name="Haridas S."/>
            <person name="Albert R."/>
            <person name="Binder M."/>
            <person name="Bloem J."/>
            <person name="Labutti K."/>
            <person name="Salamov A."/>
            <person name="Andreopoulos B."/>
            <person name="Baker S."/>
            <person name="Barry K."/>
            <person name="Bills G."/>
            <person name="Bluhm B."/>
            <person name="Cannon C."/>
            <person name="Castanera R."/>
            <person name="Culley D."/>
            <person name="Daum C."/>
            <person name="Ezra D."/>
            <person name="Gonzalez J."/>
            <person name="Henrissat B."/>
            <person name="Kuo A."/>
            <person name="Liang C."/>
            <person name="Lipzen A."/>
            <person name="Lutzoni F."/>
            <person name="Magnuson J."/>
            <person name="Mondo S."/>
            <person name="Nolan M."/>
            <person name="Ohm R."/>
            <person name="Pangilinan J."/>
            <person name="Park H.-J."/>
            <person name="Ramirez L."/>
            <person name="Alfaro M."/>
            <person name="Sun H."/>
            <person name="Tritt A."/>
            <person name="Yoshinaga Y."/>
            <person name="Zwiers L.-H."/>
            <person name="Turgeon B."/>
            <person name="Goodwin S."/>
            <person name="Spatafora J."/>
            <person name="Crous P."/>
            <person name="Grigoriev I."/>
        </authorList>
    </citation>
    <scope>NUCLEOTIDE SEQUENCE</scope>
    <source>
        <strain evidence="1">CBS 122367</strain>
    </source>
</reference>
<accession>A0A6G1IQH5</accession>
<proteinExistence type="predicted"/>
<evidence type="ECO:0000313" key="1">
    <source>
        <dbReference type="EMBL" id="KAF2680496.1"/>
    </source>
</evidence>
<sequence>MKVRRPLRHTYGISTSHASLTIVESGKMPSEQSATPGRRRHTSIHITDLPAELLLLIEVFLDSDEDIWSLAFAYPSIPQLMIPILKELEVENHSCESTFLNRNTTNILAFLSEFPSYANEIKGIRYTHSVCQSIVTEKHGCDCMPSPSSTADEEVLVPWRYGWTKKEQNVLKDFAGSSGLSPDPDFMHALTNATGYDLELAKVALLLALGRNIRSLHIGIKSSTWCDLARISDMALLPVLRAQERHLDEVVITKGPAKGYSKPSTTSVDRVPSAIDKTLDPAQAHRKRVSQGRVVDAEYTGPSGIHHHVATSCLPYETLAMRETRDCYRWSTAFITTSTPYGVCASCTLHKI</sequence>
<protein>
    <submittedName>
        <fullName evidence="1">Uncharacterized protein</fullName>
    </submittedName>
</protein>
<dbReference type="Proteomes" id="UP000799291">
    <property type="component" value="Unassembled WGS sequence"/>
</dbReference>
<dbReference type="EMBL" id="MU005596">
    <property type="protein sequence ID" value="KAF2680496.1"/>
    <property type="molecule type" value="Genomic_DNA"/>
</dbReference>
<evidence type="ECO:0000313" key="2">
    <source>
        <dbReference type="Proteomes" id="UP000799291"/>
    </source>
</evidence>
<organism evidence="1 2">
    <name type="scientific">Lentithecium fluviatile CBS 122367</name>
    <dbReference type="NCBI Taxonomy" id="1168545"/>
    <lineage>
        <taxon>Eukaryota</taxon>
        <taxon>Fungi</taxon>
        <taxon>Dikarya</taxon>
        <taxon>Ascomycota</taxon>
        <taxon>Pezizomycotina</taxon>
        <taxon>Dothideomycetes</taxon>
        <taxon>Pleosporomycetidae</taxon>
        <taxon>Pleosporales</taxon>
        <taxon>Massarineae</taxon>
        <taxon>Lentitheciaceae</taxon>
        <taxon>Lentithecium</taxon>
    </lineage>
</organism>
<name>A0A6G1IQH5_9PLEO</name>
<keyword evidence="2" id="KW-1185">Reference proteome</keyword>
<gene>
    <name evidence="1" type="ORF">K458DRAFT_407248</name>
</gene>
<dbReference type="AlphaFoldDB" id="A0A6G1IQH5"/>